<dbReference type="Pfam" id="PF00078">
    <property type="entry name" value="RVT_1"/>
    <property type="match status" value="1"/>
</dbReference>
<gene>
    <name evidence="2" type="ORF">EEDITHA_LOCUS10495</name>
</gene>
<dbReference type="InterPro" id="IPR043502">
    <property type="entry name" value="DNA/RNA_pol_sf"/>
</dbReference>
<dbReference type="GO" id="GO:0071897">
    <property type="term" value="P:DNA biosynthetic process"/>
    <property type="evidence" value="ECO:0007669"/>
    <property type="project" value="UniProtKB-ARBA"/>
</dbReference>
<evidence type="ECO:0000259" key="1">
    <source>
        <dbReference type="PROSITE" id="PS50878"/>
    </source>
</evidence>
<dbReference type="PROSITE" id="PS50878">
    <property type="entry name" value="RT_POL"/>
    <property type="match status" value="1"/>
</dbReference>
<proteinExistence type="predicted"/>
<name>A0AAU9U6Q6_EUPED</name>
<dbReference type="PANTHER" id="PTHR33332">
    <property type="entry name" value="REVERSE TRANSCRIPTASE DOMAIN-CONTAINING PROTEIN"/>
    <property type="match status" value="1"/>
</dbReference>
<feature type="domain" description="Reverse transcriptase" evidence="1">
    <location>
        <begin position="296"/>
        <end position="561"/>
    </location>
</feature>
<reference evidence="2" key="1">
    <citation type="submission" date="2022-03" db="EMBL/GenBank/DDBJ databases">
        <authorList>
            <person name="Tunstrom K."/>
        </authorList>
    </citation>
    <scope>NUCLEOTIDE SEQUENCE</scope>
</reference>
<comment type="caution">
    <text evidence="2">The sequence shown here is derived from an EMBL/GenBank/DDBJ whole genome shotgun (WGS) entry which is preliminary data.</text>
</comment>
<protein>
    <recommendedName>
        <fullName evidence="1">Reverse transcriptase domain-containing protein</fullName>
    </recommendedName>
</protein>
<sequence length="771" mass="88978">MLDLALVSASLGRVNVQRAMDVIILPDEYHPPFEIPIERKFPSGDVSWVSASTEWDFRNANFHALYNCFLNVNWDSIFNIKDPDTAVAEFYSIVNSYIDSCVPSKRRVAVLSRYCYPDWYMPLTKRYIKYKAHFHRLYKKTLCSKYRIKFSYYRAIVKLSIKSDFRIYQRRIESDVRRDPSTFWGYIAAKRKAKKIKAIINNGVTVPNDKCAQMFADFFSSVYTQHPPDLDPQNAMSFSGSSSSRIHIGDLTLDDVNQAFGRLKAKRSPGPDGIPPYIIKDCRSVFSQPLLFIFNLCLKNSRYPDIWKVSRVVPVPKNDSGSEVNDFRPVAVLSVFAKLFETVLHRVISVQVENQLSDAQHGFRASRSTTSNMLTFYTYAEYAMDGGSQVDAAYFDYRKAFDTVDNDLLLRKFATAGFTPSLLQFFSCYLHNRRQYAQFNGYLSRPYYTFSGISQGSNLGPLLFLIFVNDLPDTVGTARCLLFADDLKLFLAVDSPSDCELLQQDIINVTEWSTRNKLVFNKSKCSVMSFTRAQHPIVYYYRLDDSTLDRKTSIKDLGILMRPDLSFTDHICNVATKAYKSLGFILRQSSDLESVAVMKILYNSFVRSILENNAVIWSPHEAKYKNMLEKLQKKFLRWLYFKRYGYFVGYPFVYPSLFLQGMLGYDSLELRRDVFLMEYFYKLITGKISNPSVLSLIPLSIPKYNHVRRHTLFAVRGCSLRLMRESPLIRALTLLNGVLAWDPTLDLFFSTPAVFRRTAKRFAETRDVISI</sequence>
<dbReference type="AlphaFoldDB" id="A0AAU9U6Q6"/>
<dbReference type="EMBL" id="CAKOGL010000015">
    <property type="protein sequence ID" value="CAH2094990.1"/>
    <property type="molecule type" value="Genomic_DNA"/>
</dbReference>
<accession>A0AAU9U6Q6</accession>
<evidence type="ECO:0000313" key="3">
    <source>
        <dbReference type="Proteomes" id="UP001153954"/>
    </source>
</evidence>
<dbReference type="Proteomes" id="UP001153954">
    <property type="component" value="Unassembled WGS sequence"/>
</dbReference>
<dbReference type="InterPro" id="IPR000477">
    <property type="entry name" value="RT_dom"/>
</dbReference>
<organism evidence="2 3">
    <name type="scientific">Euphydryas editha</name>
    <name type="common">Edith's checkerspot</name>
    <dbReference type="NCBI Taxonomy" id="104508"/>
    <lineage>
        <taxon>Eukaryota</taxon>
        <taxon>Metazoa</taxon>
        <taxon>Ecdysozoa</taxon>
        <taxon>Arthropoda</taxon>
        <taxon>Hexapoda</taxon>
        <taxon>Insecta</taxon>
        <taxon>Pterygota</taxon>
        <taxon>Neoptera</taxon>
        <taxon>Endopterygota</taxon>
        <taxon>Lepidoptera</taxon>
        <taxon>Glossata</taxon>
        <taxon>Ditrysia</taxon>
        <taxon>Papilionoidea</taxon>
        <taxon>Nymphalidae</taxon>
        <taxon>Nymphalinae</taxon>
        <taxon>Euphydryas</taxon>
    </lineage>
</organism>
<dbReference type="CDD" id="cd01650">
    <property type="entry name" value="RT_nLTR_like"/>
    <property type="match status" value="1"/>
</dbReference>
<evidence type="ECO:0000313" key="2">
    <source>
        <dbReference type="EMBL" id="CAH2094990.1"/>
    </source>
</evidence>
<keyword evidence="3" id="KW-1185">Reference proteome</keyword>
<dbReference type="SUPFAM" id="SSF56672">
    <property type="entry name" value="DNA/RNA polymerases"/>
    <property type="match status" value="1"/>
</dbReference>